<comment type="caution">
    <text evidence="6">The sequence shown here is derived from an EMBL/GenBank/DDBJ whole genome shotgun (WGS) entry which is preliminary data.</text>
</comment>
<sequence length="122" mass="14063">MIWFNKPKLASSEDCHDILVEVIGTKEHHGCVPGLGRAIDFKKMGGTGAKKPTVDFDYALEYVIKVKTRFDRPYHHHVYPLFLDILDSFKENEKSLDDVIKEVNLLFKGHDDLIDEFTNFLP</sequence>
<comment type="subcellular location">
    <subcellularLocation>
        <location evidence="1 5">Nucleus</location>
    </subcellularLocation>
</comment>
<dbReference type="Pfam" id="PF02671">
    <property type="entry name" value="PAH"/>
    <property type="match status" value="1"/>
</dbReference>
<evidence type="ECO:0000313" key="7">
    <source>
        <dbReference type="Proteomes" id="UP001058974"/>
    </source>
</evidence>
<dbReference type="SUPFAM" id="SSF47762">
    <property type="entry name" value="PAH2 domain"/>
    <property type="match status" value="1"/>
</dbReference>
<proteinExistence type="predicted"/>
<evidence type="ECO:0000256" key="1">
    <source>
        <dbReference type="ARBA" id="ARBA00004123"/>
    </source>
</evidence>
<gene>
    <name evidence="6" type="ORF">KIW84_023405</name>
</gene>
<reference evidence="6 7" key="1">
    <citation type="journal article" date="2022" name="Nat. Genet.">
        <title>Improved pea reference genome and pan-genome highlight genomic features and evolutionary characteristics.</title>
        <authorList>
            <person name="Yang T."/>
            <person name="Liu R."/>
            <person name="Luo Y."/>
            <person name="Hu S."/>
            <person name="Wang D."/>
            <person name="Wang C."/>
            <person name="Pandey M.K."/>
            <person name="Ge S."/>
            <person name="Xu Q."/>
            <person name="Li N."/>
            <person name="Li G."/>
            <person name="Huang Y."/>
            <person name="Saxena R.K."/>
            <person name="Ji Y."/>
            <person name="Li M."/>
            <person name="Yan X."/>
            <person name="He Y."/>
            <person name="Liu Y."/>
            <person name="Wang X."/>
            <person name="Xiang C."/>
            <person name="Varshney R.K."/>
            <person name="Ding H."/>
            <person name="Gao S."/>
            <person name="Zong X."/>
        </authorList>
    </citation>
    <scope>NUCLEOTIDE SEQUENCE [LARGE SCALE GENOMIC DNA]</scope>
    <source>
        <strain evidence="6 7">cv. Zhongwan 6</strain>
    </source>
</reference>
<dbReference type="EMBL" id="JAMSHJ010000002">
    <property type="protein sequence ID" value="KAI5437275.1"/>
    <property type="molecule type" value="Genomic_DNA"/>
</dbReference>
<evidence type="ECO:0000256" key="2">
    <source>
        <dbReference type="ARBA" id="ARBA00022491"/>
    </source>
</evidence>
<dbReference type="InterPro" id="IPR036600">
    <property type="entry name" value="PAH_sf"/>
</dbReference>
<dbReference type="Gene3D" id="1.20.1160.11">
    <property type="entry name" value="Paired amphipathic helix"/>
    <property type="match status" value="1"/>
</dbReference>
<keyword evidence="4 5" id="KW-0539">Nucleus</keyword>
<evidence type="ECO:0000256" key="5">
    <source>
        <dbReference type="PROSITE-ProRule" id="PRU00810"/>
    </source>
</evidence>
<dbReference type="AlphaFoldDB" id="A0A9D4YGS0"/>
<dbReference type="Proteomes" id="UP001058974">
    <property type="component" value="Chromosome 2"/>
</dbReference>
<keyword evidence="2" id="KW-0678">Repressor</keyword>
<keyword evidence="3" id="KW-0677">Repeat</keyword>
<dbReference type="Gramene" id="Psat02G0340500-T1">
    <property type="protein sequence ID" value="KAI5437275.1"/>
    <property type="gene ID" value="KIW84_023405"/>
</dbReference>
<evidence type="ECO:0000256" key="3">
    <source>
        <dbReference type="ARBA" id="ARBA00022737"/>
    </source>
</evidence>
<evidence type="ECO:0000256" key="4">
    <source>
        <dbReference type="ARBA" id="ARBA00023242"/>
    </source>
</evidence>
<dbReference type="GO" id="GO:0005634">
    <property type="term" value="C:nucleus"/>
    <property type="evidence" value="ECO:0007669"/>
    <property type="project" value="UniProtKB-SubCell"/>
</dbReference>
<dbReference type="PANTHER" id="PTHR12346">
    <property type="entry name" value="SIN3B-RELATED"/>
    <property type="match status" value="1"/>
</dbReference>
<organism evidence="6 7">
    <name type="scientific">Pisum sativum</name>
    <name type="common">Garden pea</name>
    <name type="synonym">Lathyrus oleraceus</name>
    <dbReference type="NCBI Taxonomy" id="3888"/>
    <lineage>
        <taxon>Eukaryota</taxon>
        <taxon>Viridiplantae</taxon>
        <taxon>Streptophyta</taxon>
        <taxon>Embryophyta</taxon>
        <taxon>Tracheophyta</taxon>
        <taxon>Spermatophyta</taxon>
        <taxon>Magnoliopsida</taxon>
        <taxon>eudicotyledons</taxon>
        <taxon>Gunneridae</taxon>
        <taxon>Pentapetalae</taxon>
        <taxon>rosids</taxon>
        <taxon>fabids</taxon>
        <taxon>Fabales</taxon>
        <taxon>Fabaceae</taxon>
        <taxon>Papilionoideae</taxon>
        <taxon>50 kb inversion clade</taxon>
        <taxon>NPAAA clade</taxon>
        <taxon>Hologalegina</taxon>
        <taxon>IRL clade</taxon>
        <taxon>Fabeae</taxon>
        <taxon>Lathyrus</taxon>
    </lineage>
</organism>
<dbReference type="InterPro" id="IPR039774">
    <property type="entry name" value="Sin3-like"/>
</dbReference>
<dbReference type="FunFam" id="1.20.1160.11:FF:000003">
    <property type="entry name" value="Paired amphipathic helix SIN3-like protein"/>
    <property type="match status" value="1"/>
</dbReference>
<protein>
    <submittedName>
        <fullName evidence="6">Uncharacterized protein</fullName>
    </submittedName>
</protein>
<name>A0A9D4YGS0_PEA</name>
<dbReference type="PROSITE" id="PS51477">
    <property type="entry name" value="PAH"/>
    <property type="match status" value="1"/>
</dbReference>
<dbReference type="InterPro" id="IPR003822">
    <property type="entry name" value="PAH"/>
</dbReference>
<accession>A0A9D4YGS0</accession>
<evidence type="ECO:0000313" key="6">
    <source>
        <dbReference type="EMBL" id="KAI5437275.1"/>
    </source>
</evidence>
<keyword evidence="7" id="KW-1185">Reference proteome</keyword>
<dbReference type="GO" id="GO:0003714">
    <property type="term" value="F:transcription corepressor activity"/>
    <property type="evidence" value="ECO:0007669"/>
    <property type="project" value="InterPro"/>
</dbReference>